<dbReference type="AlphaFoldDB" id="A0A0D7AXE0"/>
<evidence type="ECO:0000313" key="2">
    <source>
        <dbReference type="Proteomes" id="UP000054007"/>
    </source>
</evidence>
<protein>
    <recommendedName>
        <fullName evidence="3">BTB domain-containing protein</fullName>
    </recommendedName>
</protein>
<dbReference type="Proteomes" id="UP000054007">
    <property type="component" value="Unassembled WGS sequence"/>
</dbReference>
<dbReference type="EMBL" id="KN880760">
    <property type="protein sequence ID" value="KIY62660.1"/>
    <property type="molecule type" value="Genomic_DNA"/>
</dbReference>
<gene>
    <name evidence="1" type="ORF">CYLTODRAFT_414576</name>
</gene>
<proteinExistence type="predicted"/>
<name>A0A0D7AXE0_9AGAR</name>
<dbReference type="STRING" id="1314674.A0A0D7AXE0"/>
<keyword evidence="2" id="KW-1185">Reference proteome</keyword>
<evidence type="ECO:0008006" key="3">
    <source>
        <dbReference type="Google" id="ProtNLM"/>
    </source>
</evidence>
<reference evidence="1 2" key="1">
    <citation type="journal article" date="2015" name="Fungal Genet. Biol.">
        <title>Evolution of novel wood decay mechanisms in Agaricales revealed by the genome sequences of Fistulina hepatica and Cylindrobasidium torrendii.</title>
        <authorList>
            <person name="Floudas D."/>
            <person name="Held B.W."/>
            <person name="Riley R."/>
            <person name="Nagy L.G."/>
            <person name="Koehler G."/>
            <person name="Ransdell A.S."/>
            <person name="Younus H."/>
            <person name="Chow J."/>
            <person name="Chiniquy J."/>
            <person name="Lipzen A."/>
            <person name="Tritt A."/>
            <person name="Sun H."/>
            <person name="Haridas S."/>
            <person name="LaButti K."/>
            <person name="Ohm R.A."/>
            <person name="Kues U."/>
            <person name="Blanchette R.A."/>
            <person name="Grigoriev I.V."/>
            <person name="Minto R.E."/>
            <person name="Hibbett D.S."/>
        </authorList>
    </citation>
    <scope>NUCLEOTIDE SEQUENCE [LARGE SCALE GENOMIC DNA]</scope>
    <source>
        <strain evidence="1 2">FP15055 ss-10</strain>
    </source>
</reference>
<sequence length="321" mass="35733">MKTTASLPRAEIDNLPIGEAPFDSETDADVVLRTSDNILLFTQKSFLVYASPFFCQLFSGPPQEIHKGCTVCTVAEDQTTIRAILLLCAPIDVKADAILPALYNLKLHDALEKYGMGRPRKRLVSLFHTNAQQSLKAEPLRAFAIARFFKEDFGGVAKEAASQMLKYPLASWPDIPELKLITGREYQALMNYFLKCVDKATSVLSAWIDRGNGKSNQCSLECSSNVRSSTRCDLLERTEKPYRMLHILDSMKGEFVKDTRILLCKAPGADIEPELRYFLYEASGGACNGKQELKSPTVSYMAMEVAERVKAAISKVELVLD</sequence>
<evidence type="ECO:0000313" key="1">
    <source>
        <dbReference type="EMBL" id="KIY62660.1"/>
    </source>
</evidence>
<organism evidence="1 2">
    <name type="scientific">Cylindrobasidium torrendii FP15055 ss-10</name>
    <dbReference type="NCBI Taxonomy" id="1314674"/>
    <lineage>
        <taxon>Eukaryota</taxon>
        <taxon>Fungi</taxon>
        <taxon>Dikarya</taxon>
        <taxon>Basidiomycota</taxon>
        <taxon>Agaricomycotina</taxon>
        <taxon>Agaricomycetes</taxon>
        <taxon>Agaricomycetidae</taxon>
        <taxon>Agaricales</taxon>
        <taxon>Marasmiineae</taxon>
        <taxon>Physalacriaceae</taxon>
        <taxon>Cylindrobasidium</taxon>
    </lineage>
</organism>
<accession>A0A0D7AXE0</accession>
<dbReference type="OrthoDB" id="6359816at2759"/>